<dbReference type="AlphaFoldDB" id="M3AVH1"/>
<dbReference type="Proteomes" id="UP000016932">
    <property type="component" value="Unassembled WGS sequence"/>
</dbReference>
<gene>
    <name evidence="1" type="ORF">MYCFIDRAFT_204320</name>
</gene>
<proteinExistence type="predicted"/>
<organism evidence="1 2">
    <name type="scientific">Pseudocercospora fijiensis (strain CIRAD86)</name>
    <name type="common">Black leaf streak disease fungus</name>
    <name type="synonym">Mycosphaerella fijiensis</name>
    <dbReference type="NCBI Taxonomy" id="383855"/>
    <lineage>
        <taxon>Eukaryota</taxon>
        <taxon>Fungi</taxon>
        <taxon>Dikarya</taxon>
        <taxon>Ascomycota</taxon>
        <taxon>Pezizomycotina</taxon>
        <taxon>Dothideomycetes</taxon>
        <taxon>Dothideomycetidae</taxon>
        <taxon>Mycosphaerellales</taxon>
        <taxon>Mycosphaerellaceae</taxon>
        <taxon>Pseudocercospora</taxon>
    </lineage>
</organism>
<evidence type="ECO:0000313" key="1">
    <source>
        <dbReference type="EMBL" id="EME81482.1"/>
    </source>
</evidence>
<dbReference type="EMBL" id="KB446560">
    <property type="protein sequence ID" value="EME81482.1"/>
    <property type="molecule type" value="Genomic_DNA"/>
</dbReference>
<name>M3AVH1_PSEFD</name>
<protein>
    <submittedName>
        <fullName evidence="1">Uncharacterized protein</fullName>
    </submittedName>
</protein>
<sequence length="82" mass="9010">MTRVLGRYRTDIGSGMHCCDLASSNVQGQQASRACERQKTANDTVDRLPLFVVALMACYQRSCLEADRSWLGRGKAVLASSQ</sequence>
<evidence type="ECO:0000313" key="2">
    <source>
        <dbReference type="Proteomes" id="UP000016932"/>
    </source>
</evidence>
<accession>M3AVH1</accession>
<dbReference type="RefSeq" id="XP_007928660.1">
    <property type="nucleotide sequence ID" value="XM_007930469.1"/>
</dbReference>
<keyword evidence="2" id="KW-1185">Reference proteome</keyword>
<dbReference type="VEuPathDB" id="FungiDB:MYCFIDRAFT_204320"/>
<dbReference type="GeneID" id="19336258"/>
<dbReference type="HOGENOM" id="CLU_2559272_0_0_1"/>
<reference evidence="1 2" key="1">
    <citation type="journal article" date="2012" name="PLoS Pathog.">
        <title>Diverse lifestyles and strategies of plant pathogenesis encoded in the genomes of eighteen Dothideomycetes fungi.</title>
        <authorList>
            <person name="Ohm R.A."/>
            <person name="Feau N."/>
            <person name="Henrissat B."/>
            <person name="Schoch C.L."/>
            <person name="Horwitz B.A."/>
            <person name="Barry K.W."/>
            <person name="Condon B.J."/>
            <person name="Copeland A.C."/>
            <person name="Dhillon B."/>
            <person name="Glaser F."/>
            <person name="Hesse C.N."/>
            <person name="Kosti I."/>
            <person name="LaButti K."/>
            <person name="Lindquist E.A."/>
            <person name="Lucas S."/>
            <person name="Salamov A.A."/>
            <person name="Bradshaw R.E."/>
            <person name="Ciuffetti L."/>
            <person name="Hamelin R.C."/>
            <person name="Kema G.H.J."/>
            <person name="Lawrence C."/>
            <person name="Scott J.A."/>
            <person name="Spatafora J.W."/>
            <person name="Turgeon B.G."/>
            <person name="de Wit P.J.G.M."/>
            <person name="Zhong S."/>
            <person name="Goodwin S.B."/>
            <person name="Grigoriev I.V."/>
        </authorList>
    </citation>
    <scope>NUCLEOTIDE SEQUENCE [LARGE SCALE GENOMIC DNA]</scope>
    <source>
        <strain evidence="1 2">CIRAD86</strain>
    </source>
</reference>
<dbReference type="KEGG" id="pfj:MYCFIDRAFT_204320"/>